<gene>
    <name evidence="1" type="ORF">NO357_12335</name>
</gene>
<dbReference type="AlphaFoldDB" id="A0AAE3WDQ5"/>
<sequence length="258" mass="29542">MEKGVIYVATGAGYRALAEASARSLNAVQPELAVDLFTDDPEDVQDGLFDRVHRIADPHPRSKLDCMAQTRFARTLYLDCDTLVLAPLGDLFDVLERFEMALAHDMRRDTALIREGLEAETPYAFPQMNSGVVLYRRSDRVTGFLLDWARRFAEAQVDRDQVILKDMLWRSDLRFYVLPPEFNLRRVTMLDAWEPGDVRPTILHSHRLKDHLEGRGAQIADLDALIEAERAALEAEWRGAGRLRRYPKAPSPKRPTRR</sequence>
<comment type="caution">
    <text evidence="1">The sequence shown here is derived from an EMBL/GenBank/DDBJ whole genome shotgun (WGS) entry which is preliminary data.</text>
</comment>
<evidence type="ECO:0000313" key="1">
    <source>
        <dbReference type="EMBL" id="MDQ2090689.1"/>
    </source>
</evidence>
<evidence type="ECO:0000313" key="2">
    <source>
        <dbReference type="Proteomes" id="UP001226762"/>
    </source>
</evidence>
<dbReference type="RefSeq" id="WP_306735959.1">
    <property type="nucleotide sequence ID" value="NZ_JANHAX010000003.1"/>
</dbReference>
<proteinExistence type="predicted"/>
<reference evidence="1" key="2">
    <citation type="submission" date="2023-02" db="EMBL/GenBank/DDBJ databases">
        <title>'Rhodoalgimonas zhirmunskyi' gen. nov., isolated from a red alga.</title>
        <authorList>
            <person name="Nedashkovskaya O.I."/>
            <person name="Otstavnykh N.Y."/>
            <person name="Bystritskaya E.P."/>
            <person name="Balabanova L.A."/>
            <person name="Isaeva M.P."/>
        </authorList>
    </citation>
    <scope>NUCLEOTIDE SEQUENCE</scope>
    <source>
        <strain evidence="1">KCTC 52189</strain>
    </source>
</reference>
<reference evidence="1" key="1">
    <citation type="submission" date="2022-07" db="EMBL/GenBank/DDBJ databases">
        <authorList>
            <person name="Otstavnykh N."/>
            <person name="Isaeva M."/>
            <person name="Bystritskaya E."/>
        </authorList>
    </citation>
    <scope>NUCLEOTIDE SEQUENCE</scope>
    <source>
        <strain evidence="1">KCTC 52189</strain>
    </source>
</reference>
<dbReference type="InterPro" id="IPR029044">
    <property type="entry name" value="Nucleotide-diphossugar_trans"/>
</dbReference>
<accession>A0AAE3WDQ5</accession>
<evidence type="ECO:0008006" key="3">
    <source>
        <dbReference type="Google" id="ProtNLM"/>
    </source>
</evidence>
<organism evidence="1 2">
    <name type="scientific">Marimonas arenosa</name>
    <dbReference type="NCBI Taxonomy" id="1795305"/>
    <lineage>
        <taxon>Bacteria</taxon>
        <taxon>Pseudomonadati</taxon>
        <taxon>Pseudomonadota</taxon>
        <taxon>Alphaproteobacteria</taxon>
        <taxon>Rhodobacterales</taxon>
        <taxon>Paracoccaceae</taxon>
        <taxon>Marimonas</taxon>
    </lineage>
</organism>
<dbReference type="SUPFAM" id="SSF53448">
    <property type="entry name" value="Nucleotide-diphospho-sugar transferases"/>
    <property type="match status" value="1"/>
</dbReference>
<protein>
    <recommendedName>
        <fullName evidence="3">Nucleotide-diphospho-sugar transferase</fullName>
    </recommendedName>
</protein>
<dbReference type="EMBL" id="JANHAX010000003">
    <property type="protein sequence ID" value="MDQ2090689.1"/>
    <property type="molecule type" value="Genomic_DNA"/>
</dbReference>
<name>A0AAE3WDQ5_9RHOB</name>
<keyword evidence="2" id="KW-1185">Reference proteome</keyword>
<dbReference type="Gene3D" id="3.90.550.10">
    <property type="entry name" value="Spore Coat Polysaccharide Biosynthesis Protein SpsA, Chain A"/>
    <property type="match status" value="1"/>
</dbReference>
<dbReference type="Proteomes" id="UP001226762">
    <property type="component" value="Unassembled WGS sequence"/>
</dbReference>